<name>A0ABQ5ZZE8_9GAMM</name>
<dbReference type="RefSeq" id="WP_036239819.1">
    <property type="nucleotide sequence ID" value="NZ_BSOR01000037.1"/>
</dbReference>
<organism evidence="1 2">
    <name type="scientific">Marinospirillum insulare</name>
    <dbReference type="NCBI Taxonomy" id="217169"/>
    <lineage>
        <taxon>Bacteria</taxon>
        <taxon>Pseudomonadati</taxon>
        <taxon>Pseudomonadota</taxon>
        <taxon>Gammaproteobacteria</taxon>
        <taxon>Oceanospirillales</taxon>
        <taxon>Oceanospirillaceae</taxon>
        <taxon>Marinospirillum</taxon>
    </lineage>
</organism>
<reference evidence="2" key="1">
    <citation type="journal article" date="2019" name="Int. J. Syst. Evol. Microbiol.">
        <title>The Global Catalogue of Microorganisms (GCM) 10K type strain sequencing project: providing services to taxonomists for standard genome sequencing and annotation.</title>
        <authorList>
            <consortium name="The Broad Institute Genomics Platform"/>
            <consortium name="The Broad Institute Genome Sequencing Center for Infectious Disease"/>
            <person name="Wu L."/>
            <person name="Ma J."/>
        </authorList>
    </citation>
    <scope>NUCLEOTIDE SEQUENCE [LARGE SCALE GENOMIC DNA]</scope>
    <source>
        <strain evidence="2">NBRC 100033</strain>
    </source>
</reference>
<proteinExistence type="predicted"/>
<keyword evidence="2" id="KW-1185">Reference proteome</keyword>
<accession>A0ABQ5ZZE8</accession>
<comment type="caution">
    <text evidence="1">The sequence shown here is derived from an EMBL/GenBank/DDBJ whole genome shotgun (WGS) entry which is preliminary data.</text>
</comment>
<dbReference type="Proteomes" id="UP001156682">
    <property type="component" value="Unassembled WGS sequence"/>
</dbReference>
<evidence type="ECO:0000313" key="1">
    <source>
        <dbReference type="EMBL" id="GLR64673.1"/>
    </source>
</evidence>
<dbReference type="Gene3D" id="3.30.2310.40">
    <property type="match status" value="1"/>
</dbReference>
<dbReference type="EMBL" id="BSOR01000037">
    <property type="protein sequence ID" value="GLR64673.1"/>
    <property type="molecule type" value="Genomic_DNA"/>
</dbReference>
<sequence length="134" mass="15031">MVSVKILSQYQEGFTPEKLEGRSRKISKGPLYCLTKVSKLLSKNAENAINLATKSSRRDTASLSWDKSDVAQHLKQAIKKPGNYLGSEWAKLSEKACAACDVYRLTTLKCEYYFKFAIHKNGSLVLVISCHLSR</sequence>
<evidence type="ECO:0000313" key="2">
    <source>
        <dbReference type="Proteomes" id="UP001156682"/>
    </source>
</evidence>
<gene>
    <name evidence="1" type="ORF">GCM10007878_21110</name>
</gene>
<protein>
    <submittedName>
        <fullName evidence="1">Uncharacterized protein</fullName>
    </submittedName>
</protein>
<dbReference type="InterPro" id="IPR038493">
    <property type="entry name" value="MqsR_sf"/>
</dbReference>